<dbReference type="AlphaFoldDB" id="A0A645CDN7"/>
<evidence type="ECO:0000313" key="1">
    <source>
        <dbReference type="EMBL" id="MPM75096.1"/>
    </source>
</evidence>
<accession>A0A645CDN7</accession>
<dbReference type="EMBL" id="VSSQ01026403">
    <property type="protein sequence ID" value="MPM75096.1"/>
    <property type="molecule type" value="Genomic_DNA"/>
</dbReference>
<proteinExistence type="predicted"/>
<reference evidence="1" key="1">
    <citation type="submission" date="2019-08" db="EMBL/GenBank/DDBJ databases">
        <authorList>
            <person name="Kucharzyk K."/>
            <person name="Murdoch R.W."/>
            <person name="Higgins S."/>
            <person name="Loffler F."/>
        </authorList>
    </citation>
    <scope>NUCLEOTIDE SEQUENCE</scope>
</reference>
<organism evidence="1">
    <name type="scientific">bioreactor metagenome</name>
    <dbReference type="NCBI Taxonomy" id="1076179"/>
    <lineage>
        <taxon>unclassified sequences</taxon>
        <taxon>metagenomes</taxon>
        <taxon>ecological metagenomes</taxon>
    </lineage>
</organism>
<comment type="caution">
    <text evidence="1">The sequence shown here is derived from an EMBL/GenBank/DDBJ whole genome shotgun (WGS) entry which is preliminary data.</text>
</comment>
<gene>
    <name evidence="1" type="ORF">SDC9_122087</name>
</gene>
<protein>
    <submittedName>
        <fullName evidence="1">Uncharacterized protein</fullName>
    </submittedName>
</protein>
<sequence>MTEVVEQQDLPARHRDGVEPAYLHTPAASGAEAVVRFRLEYGCRLLRCFRRQEQVTVRFFDIAIEQVDRAVGGFRQRQCDRGFPRSAFS</sequence>
<name>A0A645CDN7_9ZZZZ</name>